<dbReference type="Proteomes" id="UP000325313">
    <property type="component" value="Unassembled WGS sequence"/>
</dbReference>
<feature type="compositionally biased region" description="Basic and acidic residues" evidence="1">
    <location>
        <begin position="1"/>
        <end position="12"/>
    </location>
</feature>
<evidence type="ECO:0000313" key="3">
    <source>
        <dbReference type="Proteomes" id="UP000325313"/>
    </source>
</evidence>
<evidence type="ECO:0000256" key="1">
    <source>
        <dbReference type="SAM" id="MobiDB-lite"/>
    </source>
</evidence>
<accession>A0A5B0P374</accession>
<name>A0A5B0P374_PUCGR</name>
<evidence type="ECO:0000313" key="2">
    <source>
        <dbReference type="EMBL" id="KAA1095396.1"/>
    </source>
</evidence>
<dbReference type="EMBL" id="VDEP01000372">
    <property type="protein sequence ID" value="KAA1095396.1"/>
    <property type="molecule type" value="Genomic_DNA"/>
</dbReference>
<comment type="caution">
    <text evidence="2">The sequence shown here is derived from an EMBL/GenBank/DDBJ whole genome shotgun (WGS) entry which is preliminary data.</text>
</comment>
<gene>
    <name evidence="2" type="ORF">PGTUg99_028867</name>
</gene>
<protein>
    <submittedName>
        <fullName evidence="2">Uncharacterized protein</fullName>
    </submittedName>
</protein>
<proteinExistence type="predicted"/>
<sequence>MEEIDNPVHPEENSLGTRPVTLSRSTKSIQFPCMLPIPVKPSWIICNERVIVTSSHSQIPRKKLQVAYLDGHQQTSSWTRTQAVDFCATPPPTHACRLSVSKDTLSSHCTLPSAQSVPCLFPTHPRQCRVHGCTTGHSPEFTGVHGRCSRRFFTNTARLAREARAVSLGLGQMGSFCFGLARRPVCAAPSVNEAVALG</sequence>
<organism evidence="2 3">
    <name type="scientific">Puccinia graminis f. sp. tritici</name>
    <dbReference type="NCBI Taxonomy" id="56615"/>
    <lineage>
        <taxon>Eukaryota</taxon>
        <taxon>Fungi</taxon>
        <taxon>Dikarya</taxon>
        <taxon>Basidiomycota</taxon>
        <taxon>Pucciniomycotina</taxon>
        <taxon>Pucciniomycetes</taxon>
        <taxon>Pucciniales</taxon>
        <taxon>Pucciniaceae</taxon>
        <taxon>Puccinia</taxon>
    </lineage>
</organism>
<dbReference type="AlphaFoldDB" id="A0A5B0P374"/>
<reference evidence="2 3" key="1">
    <citation type="submission" date="2019-05" db="EMBL/GenBank/DDBJ databases">
        <title>Emergence of the Ug99 lineage of the wheat stem rust pathogen through somatic hybridization.</title>
        <authorList>
            <person name="Li F."/>
            <person name="Upadhyaya N.M."/>
            <person name="Sperschneider J."/>
            <person name="Matny O."/>
            <person name="Nguyen-Phuc H."/>
            <person name="Mago R."/>
            <person name="Raley C."/>
            <person name="Miller M.E."/>
            <person name="Silverstein K.A.T."/>
            <person name="Henningsen E."/>
            <person name="Hirsch C.D."/>
            <person name="Visser B."/>
            <person name="Pretorius Z.A."/>
            <person name="Steffenson B.J."/>
            <person name="Schwessinger B."/>
            <person name="Dodds P.N."/>
            <person name="Figueroa M."/>
        </authorList>
    </citation>
    <scope>NUCLEOTIDE SEQUENCE [LARGE SCALE GENOMIC DNA]</scope>
    <source>
        <strain evidence="2 3">Ug99</strain>
    </source>
</reference>
<feature type="region of interest" description="Disordered" evidence="1">
    <location>
        <begin position="1"/>
        <end position="21"/>
    </location>
</feature>